<sequence length="23" mass="2655">MIEKNPEALMPILKILTSRLRST</sequence>
<dbReference type="EMBL" id="UINC01223687">
    <property type="protein sequence ID" value="SVE52984.1"/>
    <property type="molecule type" value="Genomic_DNA"/>
</dbReference>
<protein>
    <submittedName>
        <fullName evidence="1">Uncharacterized protein</fullName>
    </submittedName>
</protein>
<evidence type="ECO:0000313" key="1">
    <source>
        <dbReference type="EMBL" id="SVE52984.1"/>
    </source>
</evidence>
<name>A0A383E8P2_9ZZZZ</name>
<accession>A0A383E8P2</accession>
<feature type="non-terminal residue" evidence="1">
    <location>
        <position position="23"/>
    </location>
</feature>
<dbReference type="AlphaFoldDB" id="A0A383E8P2"/>
<proteinExistence type="predicted"/>
<gene>
    <name evidence="1" type="ORF">METZ01_LOCUS505838</name>
</gene>
<organism evidence="1">
    <name type="scientific">marine metagenome</name>
    <dbReference type="NCBI Taxonomy" id="408172"/>
    <lineage>
        <taxon>unclassified sequences</taxon>
        <taxon>metagenomes</taxon>
        <taxon>ecological metagenomes</taxon>
    </lineage>
</organism>
<reference evidence="1" key="1">
    <citation type="submission" date="2018-05" db="EMBL/GenBank/DDBJ databases">
        <authorList>
            <person name="Lanie J.A."/>
            <person name="Ng W.-L."/>
            <person name="Kazmierczak K.M."/>
            <person name="Andrzejewski T.M."/>
            <person name="Davidsen T.M."/>
            <person name="Wayne K.J."/>
            <person name="Tettelin H."/>
            <person name="Glass J.I."/>
            <person name="Rusch D."/>
            <person name="Podicherti R."/>
            <person name="Tsui H.-C.T."/>
            <person name="Winkler M.E."/>
        </authorList>
    </citation>
    <scope>NUCLEOTIDE SEQUENCE</scope>
</reference>